<reference evidence="2" key="1">
    <citation type="submission" date="2023-04" db="EMBL/GenBank/DDBJ databases">
        <title>APH(3)-Id, a novel chromosomal aminoglycoside phosphotransferase, identified from an environmental isolate of Kluyvera intermedia DW18.</title>
        <authorList>
            <person name="Sha Y."/>
        </authorList>
    </citation>
    <scope>NUCLEOTIDE SEQUENCE</scope>
    <source>
        <strain evidence="2">DW18</strain>
    </source>
</reference>
<dbReference type="EMBL" id="CP123488">
    <property type="protein sequence ID" value="WGL56657.1"/>
    <property type="molecule type" value="Genomic_DNA"/>
</dbReference>
<dbReference type="NCBIfam" id="NF008148">
    <property type="entry name" value="PRK10899.1"/>
    <property type="match status" value="1"/>
</dbReference>
<evidence type="ECO:0000313" key="2">
    <source>
        <dbReference type="EMBL" id="WGL56657.1"/>
    </source>
</evidence>
<gene>
    <name evidence="2" type="primary">yhdP</name>
    <name evidence="2" type="ORF">QBD33_02260</name>
</gene>
<sequence>MRRLPGILLLTAATLIVIIALLVSGLRLALPHLDAWRPTLLGKIEAATGLPVSASQLNASWQTFGPTLDVRDIKAGLTDGGELSIKRASMALDVWQSLLHMRWQFRELTFWQLQIHTNTPLQKNDGGESLKSDRVADLFLRQFDHFTLRDSHLSFLTLSGQRAELAIPQLTWVNDKNRHRAEGELSLSSLTGQHGVMKVRMDMRDENGLLNKGRLWLQADDIDVKPWLGRWMQDNIALTSARFSLEGWASLDKGEISAGDVWLKKGGASWQGDKQEHRLTVDNLTAHLSREKEGWEFRIPDTRITIDDTPWPRGALALAWIPEQEVGGPNNQRSDELRIRASHLSLAGLNGLLPIAENLSPEVADIWRTTQPTGMVDALAIDIPLQNANKIRFNASWDDLAWKQWKLLPGAEHVSGNVAGSVENGSLHVAMQKALMPYEHVFRAPLEIADGVATLNWVNNDKGFMLDGRNIDVQATGVRAAGGFRYLQPKDDQPWLGILAGISTNDGGQAWRYFPENLMGSELVDYLSGAIQAGKAENATLVYGGNPHQFPYPHNEGQFQVYVPLKDATFEFQPDWPALTHQDINLNFINAGLWMKADKATLGGVTATHLDASIPDYAKEKLLISADINGPGNAVGPYFKETPLSKSLGATLDELQLDGDVSARLHLDIPLDGKLVTATGDVALDNNSLFIKPLDSTLHNLKGRFSFNNGNLTSEPMTATWFNQPLNVNFTTTEGAKAYQVGVDMQADWQPARTGVLPKQLSDALKGNVPWKGNVAIELPYNGSATYKVGITGDLKNVSSHLPSPADKAAGEPLPLKMNVDGNLRSFNLTGNVGSTNHLNSHWLLGNKLKLENAIWASDSRTIPPLPPTPGVELNLPPMDGAQWLALFQKGAADSVSTAAVFPQHITLRTPSLTFAGQQWNNLSLVSQPTAGGTRVEAQGREINASMTMKDATPWQAAVRYLYYNPSVNPIAAPATVTAKSQPTSNSIDFHGWPDLQLRCVECWLWGQKYGRIDGDFSVKGDTLSLDNGLIDTGFGRLTADGVWVNSPAGQRTSLKGKIHGNNIDDAVGFFGVSTPIRDSSVDVDYDLHWRDKPWQPDIASLNGILKAHVGKGQFTDISTGHAGQLLRLLSVDALLRKLRFDFSDTFSEGFYFDSIRSTAWIKDGVLNTDDTLVDGLEADIAMKGSVNLVRRELNMEAIVAPEISATVGVATAFVVNPIIGAAVFAATKVLGPLWNKVSILRYRITGPIDKPQINEVLRQPRSNDKKP</sequence>
<evidence type="ECO:0000259" key="1">
    <source>
        <dbReference type="Pfam" id="PF13116"/>
    </source>
</evidence>
<feature type="domain" description="YhdP central" evidence="1">
    <location>
        <begin position="1"/>
        <end position="1254"/>
    </location>
</feature>
<dbReference type="InterPro" id="IPR011836">
    <property type="entry name" value="YhdP"/>
</dbReference>
<accession>A0AA95JUV3</accession>
<dbReference type="Pfam" id="PF13116">
    <property type="entry name" value="YhdP"/>
    <property type="match status" value="1"/>
</dbReference>
<name>A0AA95JUV3_KLUIN</name>
<dbReference type="AlphaFoldDB" id="A0AA95JUV3"/>
<organism evidence="2 3">
    <name type="scientific">Kluyvera intermedia</name>
    <name type="common">Enterobacter intermedius</name>
    <dbReference type="NCBI Taxonomy" id="61648"/>
    <lineage>
        <taxon>Bacteria</taxon>
        <taxon>Pseudomonadati</taxon>
        <taxon>Pseudomonadota</taxon>
        <taxon>Gammaproteobacteria</taxon>
        <taxon>Enterobacterales</taxon>
        <taxon>Enterobacteriaceae</taxon>
        <taxon>Kluyvera</taxon>
    </lineage>
</organism>
<dbReference type="InterPro" id="IPR025263">
    <property type="entry name" value="YhdP_central"/>
</dbReference>
<dbReference type="NCBIfam" id="TIGR02099">
    <property type="entry name" value="YhdP family protein"/>
    <property type="match status" value="1"/>
</dbReference>
<evidence type="ECO:0000313" key="3">
    <source>
        <dbReference type="Proteomes" id="UP001177527"/>
    </source>
</evidence>
<dbReference type="Proteomes" id="UP001177527">
    <property type="component" value="Chromosome"/>
</dbReference>
<proteinExistence type="predicted"/>
<dbReference type="RefSeq" id="WP_280557246.1">
    <property type="nucleotide sequence ID" value="NZ_CP123488.1"/>
</dbReference>
<dbReference type="PANTHER" id="PTHR38690:SF1">
    <property type="entry name" value="PROTEASE"/>
    <property type="match status" value="1"/>
</dbReference>
<dbReference type="PANTHER" id="PTHR38690">
    <property type="entry name" value="PROTEASE-RELATED"/>
    <property type="match status" value="1"/>
</dbReference>
<protein>
    <submittedName>
        <fullName evidence="2">AsmA2 domain-containing protein YhdP</fullName>
    </submittedName>
</protein>